<evidence type="ECO:0000313" key="5">
    <source>
        <dbReference type="EMBL" id="PZQ16460.1"/>
    </source>
</evidence>
<evidence type="ECO:0000256" key="3">
    <source>
        <dbReference type="ARBA" id="ARBA00023163"/>
    </source>
</evidence>
<dbReference type="PRINTS" id="PR00598">
    <property type="entry name" value="HTHMARR"/>
</dbReference>
<evidence type="ECO:0000259" key="4">
    <source>
        <dbReference type="PROSITE" id="PS50995"/>
    </source>
</evidence>
<dbReference type="GO" id="GO:0003700">
    <property type="term" value="F:DNA-binding transcription factor activity"/>
    <property type="evidence" value="ECO:0007669"/>
    <property type="project" value="InterPro"/>
</dbReference>
<dbReference type="SUPFAM" id="SSF46785">
    <property type="entry name" value="Winged helix' DNA-binding domain"/>
    <property type="match status" value="1"/>
</dbReference>
<comment type="caution">
    <text evidence="5">The sequence shown here is derived from an EMBL/GenBank/DDBJ whole genome shotgun (WGS) entry which is preliminary data.</text>
</comment>
<dbReference type="EMBL" id="QFPO01000005">
    <property type="protein sequence ID" value="PZQ16460.1"/>
    <property type="molecule type" value="Genomic_DNA"/>
</dbReference>
<evidence type="ECO:0000256" key="2">
    <source>
        <dbReference type="ARBA" id="ARBA00023125"/>
    </source>
</evidence>
<protein>
    <submittedName>
        <fullName evidence="5">MarR family transcriptional regulator</fullName>
    </submittedName>
</protein>
<keyword evidence="2" id="KW-0238">DNA-binding</keyword>
<dbReference type="Gene3D" id="1.10.10.10">
    <property type="entry name" value="Winged helix-like DNA-binding domain superfamily/Winged helix DNA-binding domain"/>
    <property type="match status" value="1"/>
</dbReference>
<evidence type="ECO:0000313" key="6">
    <source>
        <dbReference type="Proteomes" id="UP000249046"/>
    </source>
</evidence>
<reference evidence="5 6" key="1">
    <citation type="submission" date="2017-08" db="EMBL/GenBank/DDBJ databases">
        <title>Infants hospitalized years apart are colonized by the same room-sourced microbial strains.</title>
        <authorList>
            <person name="Brooks B."/>
            <person name="Olm M.R."/>
            <person name="Firek B.A."/>
            <person name="Baker R."/>
            <person name="Thomas B.C."/>
            <person name="Morowitz M.J."/>
            <person name="Banfield J.F."/>
        </authorList>
    </citation>
    <scope>NUCLEOTIDE SEQUENCE [LARGE SCALE GENOMIC DNA]</scope>
    <source>
        <strain evidence="5">S2_005_003_R2_42</strain>
    </source>
</reference>
<dbReference type="Pfam" id="PF12802">
    <property type="entry name" value="MarR_2"/>
    <property type="match status" value="1"/>
</dbReference>
<keyword evidence="1" id="KW-0805">Transcription regulation</keyword>
<dbReference type="SMART" id="SM00347">
    <property type="entry name" value="HTH_MARR"/>
    <property type="match status" value="1"/>
</dbReference>
<dbReference type="InterPro" id="IPR036388">
    <property type="entry name" value="WH-like_DNA-bd_sf"/>
</dbReference>
<dbReference type="PANTHER" id="PTHR33164">
    <property type="entry name" value="TRANSCRIPTIONAL REGULATOR, MARR FAMILY"/>
    <property type="match status" value="1"/>
</dbReference>
<dbReference type="PANTHER" id="PTHR33164:SF64">
    <property type="entry name" value="TRANSCRIPTIONAL REGULATOR SLYA"/>
    <property type="match status" value="1"/>
</dbReference>
<gene>
    <name evidence="5" type="ORF">DI564_07465</name>
</gene>
<dbReference type="AlphaFoldDB" id="A0A2W5MS49"/>
<name>A0A2W5MS49_9GAMM</name>
<dbReference type="PROSITE" id="PS50995">
    <property type="entry name" value="HTH_MARR_2"/>
    <property type="match status" value="1"/>
</dbReference>
<keyword evidence="3" id="KW-0804">Transcription</keyword>
<dbReference type="Proteomes" id="UP000249046">
    <property type="component" value="Unassembled WGS sequence"/>
</dbReference>
<organism evidence="5 6">
    <name type="scientific">Rhodanobacter denitrificans</name>
    <dbReference type="NCBI Taxonomy" id="666685"/>
    <lineage>
        <taxon>Bacteria</taxon>
        <taxon>Pseudomonadati</taxon>
        <taxon>Pseudomonadota</taxon>
        <taxon>Gammaproteobacteria</taxon>
        <taxon>Lysobacterales</taxon>
        <taxon>Rhodanobacteraceae</taxon>
        <taxon>Rhodanobacter</taxon>
    </lineage>
</organism>
<sequence length="176" mass="19417">MDYSRNSGGAALGARLRRLSEAIDRDATRAYAALGIDFEQRWFGVLNQLVLNGPMTVSELAAALRITRASVSQTRQSLEASGIVEATAHATDARQRHLALTAAGSALVRRLRPLWRAMDEAAREVDAEAGEVVAVLDRLDEALERRSMFDRISEKLSRTTDVAAERRTRTRSKRAP</sequence>
<accession>A0A2W5MS49</accession>
<proteinExistence type="predicted"/>
<dbReference type="InterPro" id="IPR039422">
    <property type="entry name" value="MarR/SlyA-like"/>
</dbReference>
<dbReference type="InterPro" id="IPR000835">
    <property type="entry name" value="HTH_MarR-typ"/>
</dbReference>
<dbReference type="GO" id="GO:0003677">
    <property type="term" value="F:DNA binding"/>
    <property type="evidence" value="ECO:0007669"/>
    <property type="project" value="UniProtKB-KW"/>
</dbReference>
<feature type="domain" description="HTH marR-type" evidence="4">
    <location>
        <begin position="9"/>
        <end position="141"/>
    </location>
</feature>
<dbReference type="GO" id="GO:0006950">
    <property type="term" value="P:response to stress"/>
    <property type="evidence" value="ECO:0007669"/>
    <property type="project" value="TreeGrafter"/>
</dbReference>
<evidence type="ECO:0000256" key="1">
    <source>
        <dbReference type="ARBA" id="ARBA00023015"/>
    </source>
</evidence>
<dbReference type="InterPro" id="IPR036390">
    <property type="entry name" value="WH_DNA-bd_sf"/>
</dbReference>